<accession>A0A484Q4Z1</accession>
<keyword evidence="1" id="KW-0175">Coiled coil</keyword>
<dbReference type="AlphaFoldDB" id="A0A484Q4Z1"/>
<dbReference type="InterPro" id="IPR011604">
    <property type="entry name" value="PDDEXK-like_dom_sf"/>
</dbReference>
<evidence type="ECO:0000259" key="2">
    <source>
        <dbReference type="Pfam" id="PF09588"/>
    </source>
</evidence>
<dbReference type="EMBL" id="CAADIE010000001">
    <property type="protein sequence ID" value="VFR32435.1"/>
    <property type="molecule type" value="Genomic_DNA"/>
</dbReference>
<dbReference type="PANTHER" id="PTHR46609:SF6">
    <property type="entry name" value="EXONUCLEASE, PHAGE-TYPE_RECB, C-TERMINAL DOMAIN-CONTAINING PROTEIN-RELATED"/>
    <property type="match status" value="1"/>
</dbReference>
<dbReference type="EMBL" id="CAADIH010000018">
    <property type="protein sequence ID" value="VFR44246.1"/>
    <property type="molecule type" value="Genomic_DNA"/>
</dbReference>
<evidence type="ECO:0000313" key="3">
    <source>
        <dbReference type="EMBL" id="VFR32435.1"/>
    </source>
</evidence>
<evidence type="ECO:0000256" key="1">
    <source>
        <dbReference type="SAM" id="Coils"/>
    </source>
</evidence>
<dbReference type="Gene3D" id="3.90.320.10">
    <property type="match status" value="1"/>
</dbReference>
<dbReference type="CDD" id="cd22343">
    <property type="entry name" value="PDDEXK_lambda_exonuclease-like"/>
    <property type="match status" value="1"/>
</dbReference>
<dbReference type="InterPro" id="IPR051703">
    <property type="entry name" value="NF-kappa-B_Signaling_Reg"/>
</dbReference>
<sequence>MTMGLIYHYDQQGSPEWLEARRGVITGSRFRDCRDKLKSGQPSKACMSYAMDVARERLGGKAADKFANAAMRVGTEQEPFARAAYERRTGNLVDEAGFIKTIDTKFGCSVDGLVGNDGVIEIKTMVSSDTLFRAVVESDLSDYLDQCNGAMWLLHRKWCDLVLWAPDLEPIGRHLTIHRIERDDNAIESLESDLLDFERTVTRYENLLRKEAA</sequence>
<dbReference type="InterPro" id="IPR011335">
    <property type="entry name" value="Restrct_endonuc-II-like"/>
</dbReference>
<feature type="domain" description="YqaJ viral recombinase" evidence="2">
    <location>
        <begin position="16"/>
        <end position="152"/>
    </location>
</feature>
<dbReference type="PANTHER" id="PTHR46609">
    <property type="entry name" value="EXONUCLEASE, PHAGE-TYPE/RECB, C-TERMINAL DOMAIN-CONTAINING PROTEIN"/>
    <property type="match status" value="1"/>
</dbReference>
<dbReference type="InterPro" id="IPR019080">
    <property type="entry name" value="YqaJ_viral_recombinase"/>
</dbReference>
<protein>
    <recommendedName>
        <fullName evidence="2">YqaJ viral recombinase domain-containing protein</fullName>
    </recommendedName>
</protein>
<dbReference type="SUPFAM" id="SSF52980">
    <property type="entry name" value="Restriction endonuclease-like"/>
    <property type="match status" value="1"/>
</dbReference>
<proteinExistence type="predicted"/>
<dbReference type="Pfam" id="PF09588">
    <property type="entry name" value="YqaJ"/>
    <property type="match status" value="1"/>
</dbReference>
<organism evidence="3">
    <name type="scientific">plant metagenome</name>
    <dbReference type="NCBI Taxonomy" id="1297885"/>
    <lineage>
        <taxon>unclassified sequences</taxon>
        <taxon>metagenomes</taxon>
        <taxon>organismal metagenomes</taxon>
    </lineage>
</organism>
<feature type="coiled-coil region" evidence="1">
    <location>
        <begin position="180"/>
        <end position="207"/>
    </location>
</feature>
<evidence type="ECO:0000313" key="4">
    <source>
        <dbReference type="EMBL" id="VFR44246.1"/>
    </source>
</evidence>
<gene>
    <name evidence="3" type="ORF">BER1_1103</name>
    <name evidence="4" type="ORF">BER2_1686</name>
</gene>
<name>A0A484Q4Z1_9ZZZZ</name>
<reference evidence="3" key="1">
    <citation type="submission" date="2019-03" db="EMBL/GenBank/DDBJ databases">
        <authorList>
            <person name="Danneels B."/>
        </authorList>
    </citation>
    <scope>NUCLEOTIDE SEQUENCE</scope>
</reference>